<organism evidence="2">
    <name type="scientific">Tanacetum cinerariifolium</name>
    <name type="common">Dalmatian daisy</name>
    <name type="synonym">Chrysanthemum cinerariifolium</name>
    <dbReference type="NCBI Taxonomy" id="118510"/>
    <lineage>
        <taxon>Eukaryota</taxon>
        <taxon>Viridiplantae</taxon>
        <taxon>Streptophyta</taxon>
        <taxon>Embryophyta</taxon>
        <taxon>Tracheophyta</taxon>
        <taxon>Spermatophyta</taxon>
        <taxon>Magnoliopsida</taxon>
        <taxon>eudicotyledons</taxon>
        <taxon>Gunneridae</taxon>
        <taxon>Pentapetalae</taxon>
        <taxon>asterids</taxon>
        <taxon>campanulids</taxon>
        <taxon>Asterales</taxon>
        <taxon>Asteraceae</taxon>
        <taxon>Asteroideae</taxon>
        <taxon>Anthemideae</taxon>
        <taxon>Anthemidinae</taxon>
        <taxon>Tanacetum</taxon>
    </lineage>
</organism>
<feature type="region of interest" description="Disordered" evidence="1">
    <location>
        <begin position="166"/>
        <end position="202"/>
    </location>
</feature>
<gene>
    <name evidence="2" type="ORF">Tci_046355</name>
</gene>
<feature type="compositionally biased region" description="Polar residues" evidence="1">
    <location>
        <begin position="166"/>
        <end position="184"/>
    </location>
</feature>
<evidence type="ECO:0000256" key="1">
    <source>
        <dbReference type="SAM" id="MobiDB-lite"/>
    </source>
</evidence>
<accession>A0A6L2MM58</accession>
<comment type="caution">
    <text evidence="2">The sequence shown here is derived from an EMBL/GenBank/DDBJ whole genome shotgun (WGS) entry which is preliminary data.</text>
</comment>
<evidence type="ECO:0000313" key="2">
    <source>
        <dbReference type="EMBL" id="GEU74377.1"/>
    </source>
</evidence>
<reference evidence="2" key="1">
    <citation type="journal article" date="2019" name="Sci. Rep.">
        <title>Draft genome of Tanacetum cinerariifolium, the natural source of mosquito coil.</title>
        <authorList>
            <person name="Yamashiro T."/>
            <person name="Shiraishi A."/>
            <person name="Satake H."/>
            <person name="Nakayama K."/>
        </authorList>
    </citation>
    <scope>NUCLEOTIDE SEQUENCE</scope>
</reference>
<sequence>MDQIAFIHHADSTKVRIGERQIIERQVPLLDPTEGRVIQVADEDDHGGQNENIENLNEGGGDVVQDNGTDGKSLVALQGVLERSTLAMEVGVMAVTTVTFVTSSVTPTPEREGGGNTDSISGPNLRTQHLSERFVIPLDSSHHSSKMLQMLRAEQVVQIIFADSASPSAAEPNTSGPSNPTGTKHSADTFYVYQDMDSETLR</sequence>
<dbReference type="EMBL" id="BKCJ010006873">
    <property type="protein sequence ID" value="GEU74377.1"/>
    <property type="molecule type" value="Genomic_DNA"/>
</dbReference>
<feature type="region of interest" description="Disordered" evidence="1">
    <location>
        <begin position="104"/>
        <end position="124"/>
    </location>
</feature>
<protein>
    <submittedName>
        <fullName evidence="2">Uncharacterized protein</fullName>
    </submittedName>
</protein>
<proteinExistence type="predicted"/>
<name>A0A6L2MM58_TANCI</name>
<dbReference type="AlphaFoldDB" id="A0A6L2MM58"/>